<organism evidence="14 15">
    <name type="scientific">Paenibacillus glycinis</name>
    <dbReference type="NCBI Taxonomy" id="2697035"/>
    <lineage>
        <taxon>Bacteria</taxon>
        <taxon>Bacillati</taxon>
        <taxon>Bacillota</taxon>
        <taxon>Bacilli</taxon>
        <taxon>Bacillales</taxon>
        <taxon>Paenibacillaceae</taxon>
        <taxon>Paenibacillus</taxon>
    </lineage>
</organism>
<keyword evidence="8 12" id="KW-0479">Metal-binding</keyword>
<reference evidence="14 15" key="1">
    <citation type="submission" date="2020-01" db="EMBL/GenBank/DDBJ databases">
        <title>Paenibacillus soybeanensis sp. nov. isolated from the nodules of soybean (Glycine max(L.) Merr).</title>
        <authorList>
            <person name="Wang H."/>
        </authorList>
    </citation>
    <scope>NUCLEOTIDE SEQUENCE [LARGE SCALE GENOMIC DNA]</scope>
    <source>
        <strain evidence="14 15">T1</strain>
    </source>
</reference>
<evidence type="ECO:0000256" key="1">
    <source>
        <dbReference type="ARBA" id="ARBA00000012"/>
    </source>
</evidence>
<dbReference type="RefSeq" id="WP_161747076.1">
    <property type="nucleotide sequence ID" value="NZ_JAAAMV010000035.1"/>
</dbReference>
<dbReference type="Pfam" id="PF00809">
    <property type="entry name" value="Pterin_bind"/>
    <property type="match status" value="1"/>
</dbReference>
<keyword evidence="15" id="KW-1185">Reference proteome</keyword>
<evidence type="ECO:0000256" key="9">
    <source>
        <dbReference type="ARBA" id="ARBA00022842"/>
    </source>
</evidence>
<dbReference type="PROSITE" id="PS00792">
    <property type="entry name" value="DHPS_1"/>
    <property type="match status" value="1"/>
</dbReference>
<evidence type="ECO:0000313" key="14">
    <source>
        <dbReference type="EMBL" id="NBD28054.1"/>
    </source>
</evidence>
<dbReference type="Gene3D" id="3.20.20.20">
    <property type="entry name" value="Dihydropteroate synthase-like"/>
    <property type="match status" value="1"/>
</dbReference>
<dbReference type="InterPro" id="IPR011005">
    <property type="entry name" value="Dihydropteroate_synth-like_sf"/>
</dbReference>
<keyword evidence="9 12" id="KW-0460">Magnesium</keyword>
<dbReference type="Proteomes" id="UP000665561">
    <property type="component" value="Unassembled WGS sequence"/>
</dbReference>
<comment type="cofactor">
    <cofactor evidence="2 12">
        <name>Mg(2+)</name>
        <dbReference type="ChEBI" id="CHEBI:18420"/>
    </cofactor>
</comment>
<feature type="domain" description="Pterin-binding" evidence="13">
    <location>
        <begin position="31"/>
        <end position="278"/>
    </location>
</feature>
<evidence type="ECO:0000256" key="4">
    <source>
        <dbReference type="ARBA" id="ARBA00009503"/>
    </source>
</evidence>
<dbReference type="EC" id="2.5.1.15" evidence="5 12"/>
<dbReference type="InterPro" id="IPR000489">
    <property type="entry name" value="Pterin-binding_dom"/>
</dbReference>
<protein>
    <recommendedName>
        <fullName evidence="6 12">Dihydropteroate synthase</fullName>
        <shortName evidence="12">DHPS</shortName>
        <ecNumber evidence="5 12">2.5.1.15</ecNumber>
    </recommendedName>
    <alternativeName>
        <fullName evidence="11 12">Dihydropteroate pyrophosphorylase</fullName>
    </alternativeName>
</protein>
<dbReference type="InterPro" id="IPR045031">
    <property type="entry name" value="DHP_synth-like"/>
</dbReference>
<name>A0ABW9XZK9_9BACL</name>
<evidence type="ECO:0000259" key="13">
    <source>
        <dbReference type="PROSITE" id="PS50972"/>
    </source>
</evidence>
<accession>A0ABW9XZK9</accession>
<dbReference type="GO" id="GO:0004156">
    <property type="term" value="F:dihydropteroate synthase activity"/>
    <property type="evidence" value="ECO:0007669"/>
    <property type="project" value="UniProtKB-EC"/>
</dbReference>
<sequence>MNERQRELQRWPYRREYVFPDGVKLELGKRTLIMGILNATPDSFSDGGRYGKAEAAVHHARRMAAEGADIIDIGGESTRPGFAAVPLEEELERVLPVIRAVRAALPDMPLSIDTYKAETAKQALQAGAHIINDIWGLKADPRMAEVASDFRCPVIISHNRDNRGYGDLAADVMADLRESIAIARAAGVRGDDIWLDPGIGFAKTHADNLSLMNRLRTLTGEGYPVLLGTSRKKFIRDTLGLQTNEVAFGTAATTVLGIAQGCQIVRVHDVRSNKEAAMMTDAIVYPR</sequence>
<dbReference type="EMBL" id="JAAAMV010000035">
    <property type="protein sequence ID" value="NBD28054.1"/>
    <property type="molecule type" value="Genomic_DNA"/>
</dbReference>
<evidence type="ECO:0000313" key="15">
    <source>
        <dbReference type="Proteomes" id="UP000665561"/>
    </source>
</evidence>
<gene>
    <name evidence="14" type="primary">folP</name>
    <name evidence="14" type="ORF">GT019_29670</name>
</gene>
<evidence type="ECO:0000256" key="12">
    <source>
        <dbReference type="RuleBase" id="RU361205"/>
    </source>
</evidence>
<dbReference type="SUPFAM" id="SSF51717">
    <property type="entry name" value="Dihydropteroate synthetase-like"/>
    <property type="match status" value="1"/>
</dbReference>
<dbReference type="PANTHER" id="PTHR20941:SF1">
    <property type="entry name" value="FOLIC ACID SYNTHESIS PROTEIN FOL1"/>
    <property type="match status" value="1"/>
</dbReference>
<proteinExistence type="inferred from homology"/>
<comment type="function">
    <text evidence="12">Catalyzes the condensation of para-aminobenzoate (pABA) with 6-hydroxymethyl-7,8-dihydropterin diphosphate (DHPt-PP) to form 7,8-dihydropteroate (H2Pte), the immediate precursor of folate derivatives.</text>
</comment>
<keyword evidence="10 12" id="KW-0289">Folate biosynthesis</keyword>
<comment type="catalytic activity">
    <reaction evidence="1">
        <text>(7,8-dihydropterin-6-yl)methyl diphosphate + 4-aminobenzoate = 7,8-dihydropteroate + diphosphate</text>
        <dbReference type="Rhea" id="RHEA:19949"/>
        <dbReference type="ChEBI" id="CHEBI:17836"/>
        <dbReference type="ChEBI" id="CHEBI:17839"/>
        <dbReference type="ChEBI" id="CHEBI:33019"/>
        <dbReference type="ChEBI" id="CHEBI:72950"/>
        <dbReference type="EC" id="2.5.1.15"/>
    </reaction>
</comment>
<dbReference type="NCBIfam" id="TIGR01496">
    <property type="entry name" value="DHPS"/>
    <property type="match status" value="1"/>
</dbReference>
<dbReference type="CDD" id="cd00739">
    <property type="entry name" value="DHPS"/>
    <property type="match status" value="1"/>
</dbReference>
<dbReference type="PROSITE" id="PS50972">
    <property type="entry name" value="PTERIN_BINDING"/>
    <property type="match status" value="1"/>
</dbReference>
<evidence type="ECO:0000256" key="8">
    <source>
        <dbReference type="ARBA" id="ARBA00022723"/>
    </source>
</evidence>
<dbReference type="InterPro" id="IPR006390">
    <property type="entry name" value="DHP_synth_dom"/>
</dbReference>
<evidence type="ECO:0000256" key="2">
    <source>
        <dbReference type="ARBA" id="ARBA00001946"/>
    </source>
</evidence>
<evidence type="ECO:0000256" key="11">
    <source>
        <dbReference type="ARBA" id="ARBA00030193"/>
    </source>
</evidence>
<dbReference type="PROSITE" id="PS00793">
    <property type="entry name" value="DHPS_2"/>
    <property type="match status" value="1"/>
</dbReference>
<comment type="similarity">
    <text evidence="4 12">Belongs to the DHPS family.</text>
</comment>
<comment type="pathway">
    <text evidence="3 12">Cofactor biosynthesis; tetrahydrofolate biosynthesis; 7,8-dihydrofolate from 2-amino-4-hydroxy-6-hydroxymethyl-7,8-dihydropteridine diphosphate and 4-aminobenzoate: step 1/2.</text>
</comment>
<keyword evidence="7 12" id="KW-0808">Transferase</keyword>
<evidence type="ECO:0000256" key="3">
    <source>
        <dbReference type="ARBA" id="ARBA00004763"/>
    </source>
</evidence>
<evidence type="ECO:0000256" key="6">
    <source>
        <dbReference type="ARBA" id="ARBA00016919"/>
    </source>
</evidence>
<comment type="caution">
    <text evidence="14">The sequence shown here is derived from an EMBL/GenBank/DDBJ whole genome shotgun (WGS) entry which is preliminary data.</text>
</comment>
<evidence type="ECO:0000256" key="5">
    <source>
        <dbReference type="ARBA" id="ARBA00012458"/>
    </source>
</evidence>
<dbReference type="PANTHER" id="PTHR20941">
    <property type="entry name" value="FOLATE SYNTHESIS PROTEINS"/>
    <property type="match status" value="1"/>
</dbReference>
<evidence type="ECO:0000256" key="10">
    <source>
        <dbReference type="ARBA" id="ARBA00022909"/>
    </source>
</evidence>
<evidence type="ECO:0000256" key="7">
    <source>
        <dbReference type="ARBA" id="ARBA00022679"/>
    </source>
</evidence>